<protein>
    <submittedName>
        <fullName evidence="5">GntR family transcriptional regulator</fullName>
    </submittedName>
</protein>
<keyword evidence="6" id="KW-1185">Reference proteome</keyword>
<dbReference type="CDD" id="cd07377">
    <property type="entry name" value="WHTH_GntR"/>
    <property type="match status" value="1"/>
</dbReference>
<dbReference type="AlphaFoldDB" id="A0A918PFE5"/>
<reference evidence="5" key="2">
    <citation type="submission" date="2020-09" db="EMBL/GenBank/DDBJ databases">
        <authorList>
            <person name="Sun Q."/>
            <person name="Kim S."/>
        </authorList>
    </citation>
    <scope>NUCLEOTIDE SEQUENCE</scope>
    <source>
        <strain evidence="5">KCTC 32255</strain>
    </source>
</reference>
<dbReference type="PROSITE" id="PS50949">
    <property type="entry name" value="HTH_GNTR"/>
    <property type="match status" value="1"/>
</dbReference>
<dbReference type="InterPro" id="IPR036390">
    <property type="entry name" value="WH_DNA-bd_sf"/>
</dbReference>
<dbReference type="InterPro" id="IPR011711">
    <property type="entry name" value="GntR_C"/>
</dbReference>
<name>A0A918PFE5_9SPHN</name>
<comment type="caution">
    <text evidence="5">The sequence shown here is derived from an EMBL/GenBank/DDBJ whole genome shotgun (WGS) entry which is preliminary data.</text>
</comment>
<dbReference type="Pfam" id="PF07729">
    <property type="entry name" value="FCD"/>
    <property type="match status" value="1"/>
</dbReference>
<keyword evidence="2" id="KW-0238">DNA-binding</keyword>
<reference evidence="5" key="1">
    <citation type="journal article" date="2014" name="Int. J. Syst. Evol. Microbiol.">
        <title>Complete genome sequence of Corynebacterium casei LMG S-19264T (=DSM 44701T), isolated from a smear-ripened cheese.</title>
        <authorList>
            <consortium name="US DOE Joint Genome Institute (JGI-PGF)"/>
            <person name="Walter F."/>
            <person name="Albersmeier A."/>
            <person name="Kalinowski J."/>
            <person name="Ruckert C."/>
        </authorList>
    </citation>
    <scope>NUCLEOTIDE SEQUENCE</scope>
    <source>
        <strain evidence="5">KCTC 32255</strain>
    </source>
</reference>
<dbReference type="SMART" id="SM00895">
    <property type="entry name" value="FCD"/>
    <property type="match status" value="1"/>
</dbReference>
<dbReference type="Gene3D" id="1.10.10.10">
    <property type="entry name" value="Winged helix-like DNA-binding domain superfamily/Winged helix DNA-binding domain"/>
    <property type="match status" value="1"/>
</dbReference>
<dbReference type="SMART" id="SM00345">
    <property type="entry name" value="HTH_GNTR"/>
    <property type="match status" value="1"/>
</dbReference>
<keyword evidence="3" id="KW-0804">Transcription</keyword>
<dbReference type="InterPro" id="IPR008920">
    <property type="entry name" value="TF_FadR/GntR_C"/>
</dbReference>
<evidence type="ECO:0000313" key="6">
    <source>
        <dbReference type="Proteomes" id="UP000648075"/>
    </source>
</evidence>
<dbReference type="EMBL" id="BMZA01000006">
    <property type="protein sequence ID" value="GGZ05514.1"/>
    <property type="molecule type" value="Genomic_DNA"/>
</dbReference>
<feature type="domain" description="HTH gntR-type" evidence="4">
    <location>
        <begin position="15"/>
        <end position="82"/>
    </location>
</feature>
<dbReference type="InterPro" id="IPR000524">
    <property type="entry name" value="Tscrpt_reg_HTH_GntR"/>
</dbReference>
<keyword evidence="1" id="KW-0805">Transcription regulation</keyword>
<dbReference type="PANTHER" id="PTHR43537">
    <property type="entry name" value="TRANSCRIPTIONAL REGULATOR, GNTR FAMILY"/>
    <property type="match status" value="1"/>
</dbReference>
<gene>
    <name evidence="5" type="ORF">GCM10011614_20630</name>
</gene>
<evidence type="ECO:0000256" key="3">
    <source>
        <dbReference type="ARBA" id="ARBA00023163"/>
    </source>
</evidence>
<dbReference type="SUPFAM" id="SSF48008">
    <property type="entry name" value="GntR ligand-binding domain-like"/>
    <property type="match status" value="1"/>
</dbReference>
<evidence type="ECO:0000256" key="1">
    <source>
        <dbReference type="ARBA" id="ARBA00023015"/>
    </source>
</evidence>
<sequence length="228" mass="25550">MAEADPGIARKAANPTLAQTLVEQIEQRIVRGDYRPGERLVEAELAADFGVGRGSIREALRRLEANRYIRFEPNRGAMVSRPTAKQVTDMLRIRGAIAGLGARAAAERIALPGHRDTMRSLLAGIEQELSDMHPAHHRKGNGRFHRTLNELSGIEDIGALMDQVNIPMLYEIYFRDLTEDQWRTNLDDHFDLARAVLAGDGDAAEAIAKRHMHRMIERATLIAERWAT</sequence>
<dbReference type="GO" id="GO:0003677">
    <property type="term" value="F:DNA binding"/>
    <property type="evidence" value="ECO:0007669"/>
    <property type="project" value="UniProtKB-KW"/>
</dbReference>
<evidence type="ECO:0000259" key="4">
    <source>
        <dbReference type="PROSITE" id="PS50949"/>
    </source>
</evidence>
<dbReference type="PANTHER" id="PTHR43537:SF24">
    <property type="entry name" value="GLUCONATE OPERON TRANSCRIPTIONAL REPRESSOR"/>
    <property type="match status" value="1"/>
</dbReference>
<evidence type="ECO:0000256" key="2">
    <source>
        <dbReference type="ARBA" id="ARBA00023125"/>
    </source>
</evidence>
<dbReference type="GO" id="GO:0003700">
    <property type="term" value="F:DNA-binding transcription factor activity"/>
    <property type="evidence" value="ECO:0007669"/>
    <property type="project" value="InterPro"/>
</dbReference>
<proteinExistence type="predicted"/>
<dbReference type="Pfam" id="PF00392">
    <property type="entry name" value="GntR"/>
    <property type="match status" value="1"/>
</dbReference>
<dbReference type="SUPFAM" id="SSF46785">
    <property type="entry name" value="Winged helix' DNA-binding domain"/>
    <property type="match status" value="1"/>
</dbReference>
<dbReference type="Gene3D" id="1.20.120.530">
    <property type="entry name" value="GntR ligand-binding domain-like"/>
    <property type="match status" value="1"/>
</dbReference>
<dbReference type="Proteomes" id="UP000648075">
    <property type="component" value="Unassembled WGS sequence"/>
</dbReference>
<dbReference type="InterPro" id="IPR036388">
    <property type="entry name" value="WH-like_DNA-bd_sf"/>
</dbReference>
<evidence type="ECO:0000313" key="5">
    <source>
        <dbReference type="EMBL" id="GGZ05514.1"/>
    </source>
</evidence>
<accession>A0A918PFE5</accession>
<dbReference type="RefSeq" id="WP_229814009.1">
    <property type="nucleotide sequence ID" value="NZ_BMZA01000006.1"/>
</dbReference>
<organism evidence="5 6">
    <name type="scientific">Novosphingobium colocasiae</name>
    <dbReference type="NCBI Taxonomy" id="1256513"/>
    <lineage>
        <taxon>Bacteria</taxon>
        <taxon>Pseudomonadati</taxon>
        <taxon>Pseudomonadota</taxon>
        <taxon>Alphaproteobacteria</taxon>
        <taxon>Sphingomonadales</taxon>
        <taxon>Sphingomonadaceae</taxon>
        <taxon>Novosphingobium</taxon>
    </lineage>
</organism>